<dbReference type="InterPro" id="IPR009739">
    <property type="entry name" value="LprI-like_N"/>
</dbReference>
<dbReference type="Gene3D" id="1.20.1270.180">
    <property type="match status" value="1"/>
</dbReference>
<dbReference type="EMBL" id="BAABWN010000015">
    <property type="protein sequence ID" value="GAA6169843.1"/>
    <property type="molecule type" value="Genomic_DNA"/>
</dbReference>
<dbReference type="Proteomes" id="UP001465153">
    <property type="component" value="Unassembled WGS sequence"/>
</dbReference>
<organism evidence="3 4">
    <name type="scientific">Sessilibacter corallicola</name>
    <dbReference type="NCBI Taxonomy" id="2904075"/>
    <lineage>
        <taxon>Bacteria</taxon>
        <taxon>Pseudomonadati</taxon>
        <taxon>Pseudomonadota</taxon>
        <taxon>Gammaproteobacteria</taxon>
        <taxon>Cellvibrionales</taxon>
        <taxon>Cellvibrionaceae</taxon>
        <taxon>Sessilibacter</taxon>
    </lineage>
</organism>
<comment type="caution">
    <text evidence="3">The sequence shown here is derived from an EMBL/GenBank/DDBJ whole genome shotgun (WGS) entry which is preliminary data.</text>
</comment>
<evidence type="ECO:0000256" key="1">
    <source>
        <dbReference type="SAM" id="SignalP"/>
    </source>
</evidence>
<dbReference type="RefSeq" id="WP_353304252.1">
    <property type="nucleotide sequence ID" value="NZ_BAABWN010000015.1"/>
</dbReference>
<dbReference type="Pfam" id="PF07007">
    <property type="entry name" value="LprI"/>
    <property type="match status" value="1"/>
</dbReference>
<feature type="chain" id="PRO_5047320249" evidence="1">
    <location>
        <begin position="24"/>
        <end position="133"/>
    </location>
</feature>
<evidence type="ECO:0000313" key="3">
    <source>
        <dbReference type="EMBL" id="GAA6169843.1"/>
    </source>
</evidence>
<name>A0ABQ0ADX1_9GAMM</name>
<keyword evidence="1" id="KW-0732">Signal</keyword>
<accession>A0ABQ0ADX1</accession>
<keyword evidence="4" id="KW-1185">Reference proteome</keyword>
<dbReference type="PROSITE" id="PS51257">
    <property type="entry name" value="PROKAR_LIPOPROTEIN"/>
    <property type="match status" value="1"/>
</dbReference>
<evidence type="ECO:0000313" key="4">
    <source>
        <dbReference type="Proteomes" id="UP001465153"/>
    </source>
</evidence>
<reference evidence="3 4" key="1">
    <citation type="submission" date="2024-04" db="EMBL/GenBank/DDBJ databases">
        <title>Draft genome sequence of Sessilibacter corallicola NBRC 116591.</title>
        <authorList>
            <person name="Miyakawa T."/>
            <person name="Kusuya Y."/>
            <person name="Miura T."/>
        </authorList>
    </citation>
    <scope>NUCLEOTIDE SEQUENCE [LARGE SCALE GENOMIC DNA]</scope>
    <source>
        <strain evidence="3 4">KU-00831-HH</strain>
    </source>
</reference>
<gene>
    <name evidence="3" type="ORF">NBRC116591_36540</name>
</gene>
<proteinExistence type="predicted"/>
<protein>
    <submittedName>
        <fullName evidence="3">DUF1311 domain-containing protein</fullName>
    </submittedName>
</protein>
<feature type="signal peptide" evidence="1">
    <location>
        <begin position="1"/>
        <end position="23"/>
    </location>
</feature>
<evidence type="ECO:0000259" key="2">
    <source>
        <dbReference type="Pfam" id="PF07007"/>
    </source>
</evidence>
<feature type="domain" description="Lysozyme inhibitor LprI-like N-terminal" evidence="2">
    <location>
        <begin position="29"/>
        <end position="129"/>
    </location>
</feature>
<sequence>MKIINIVMLLVSVTSCMIHPLRAAEPDCSAIETSAQLDNCIHKDTMNSEITLVNELKNFENRVMQLYSADLALGQEFIAVVREAQNAWLVFRDKSCKIEAFEIEKDSAAYITTINNCTLQMNSKRIEVLNNLL</sequence>